<keyword evidence="1 3" id="KW-0820">tRNA-binding</keyword>
<evidence type="ECO:0000256" key="1">
    <source>
        <dbReference type="ARBA" id="ARBA00022555"/>
    </source>
</evidence>
<dbReference type="Pfam" id="PF01588">
    <property type="entry name" value="tRNA_bind"/>
    <property type="match status" value="1"/>
</dbReference>
<dbReference type="CDD" id="cd02798">
    <property type="entry name" value="tRNA_bind_CsaA"/>
    <property type="match status" value="1"/>
</dbReference>
<dbReference type="InterPro" id="IPR002547">
    <property type="entry name" value="tRNA-bd_dom"/>
</dbReference>
<evidence type="ECO:0000256" key="2">
    <source>
        <dbReference type="ARBA" id="ARBA00022884"/>
    </source>
</evidence>
<dbReference type="Proteomes" id="UP001156670">
    <property type="component" value="Unassembled WGS sequence"/>
</dbReference>
<organism evidence="5 6">
    <name type="scientific">Dyella acidisoli</name>
    <dbReference type="NCBI Taxonomy" id="1867834"/>
    <lineage>
        <taxon>Bacteria</taxon>
        <taxon>Pseudomonadati</taxon>
        <taxon>Pseudomonadota</taxon>
        <taxon>Gammaproteobacteria</taxon>
        <taxon>Lysobacterales</taxon>
        <taxon>Rhodanobacteraceae</taxon>
        <taxon>Dyella</taxon>
    </lineage>
</organism>
<accession>A0ABQ5XTK0</accession>
<keyword evidence="6" id="KW-1185">Reference proteome</keyword>
<evidence type="ECO:0000259" key="4">
    <source>
        <dbReference type="PROSITE" id="PS50886"/>
    </source>
</evidence>
<evidence type="ECO:0000313" key="5">
    <source>
        <dbReference type="EMBL" id="GLQ94067.1"/>
    </source>
</evidence>
<proteinExistence type="predicted"/>
<dbReference type="Gene3D" id="2.40.50.140">
    <property type="entry name" value="Nucleic acid-binding proteins"/>
    <property type="match status" value="1"/>
</dbReference>
<dbReference type="SUPFAM" id="SSF50249">
    <property type="entry name" value="Nucleic acid-binding proteins"/>
    <property type="match status" value="1"/>
</dbReference>
<dbReference type="RefSeq" id="WP_284321773.1">
    <property type="nucleotide sequence ID" value="NZ_BSOB01000029.1"/>
</dbReference>
<dbReference type="PROSITE" id="PS50886">
    <property type="entry name" value="TRBD"/>
    <property type="match status" value="1"/>
</dbReference>
<sequence>MNKQTAATEISWADFEKVLIVAGTITRVEPFPEARKPAWKVWADFGPYGERKTSAQIAALYTPELLVGRQIVGVINFPEKQIGPFRSQFLLTGFHTEEGVVITAIERPVPNGTRLA</sequence>
<name>A0ABQ5XTK0_9GAMM</name>
<keyword evidence="2 3" id="KW-0694">RNA-binding</keyword>
<protein>
    <submittedName>
        <fullName evidence="5">tRNA-binding protein</fullName>
    </submittedName>
</protein>
<comment type="caution">
    <text evidence="5">The sequence shown here is derived from an EMBL/GenBank/DDBJ whole genome shotgun (WGS) entry which is preliminary data.</text>
</comment>
<dbReference type="NCBIfam" id="NF007495">
    <property type="entry name" value="PRK10089.1-4"/>
    <property type="match status" value="1"/>
</dbReference>
<evidence type="ECO:0000313" key="6">
    <source>
        <dbReference type="Proteomes" id="UP001156670"/>
    </source>
</evidence>
<gene>
    <name evidence="5" type="ORF">GCM10007901_30180</name>
</gene>
<dbReference type="NCBIfam" id="NF007494">
    <property type="entry name" value="PRK10089.1-3"/>
    <property type="match status" value="1"/>
</dbReference>
<dbReference type="EMBL" id="BSOB01000029">
    <property type="protein sequence ID" value="GLQ94067.1"/>
    <property type="molecule type" value="Genomic_DNA"/>
</dbReference>
<reference evidence="6" key="1">
    <citation type="journal article" date="2019" name="Int. J. Syst. Evol. Microbiol.">
        <title>The Global Catalogue of Microorganisms (GCM) 10K type strain sequencing project: providing services to taxonomists for standard genome sequencing and annotation.</title>
        <authorList>
            <consortium name="The Broad Institute Genomics Platform"/>
            <consortium name="The Broad Institute Genome Sequencing Center for Infectious Disease"/>
            <person name="Wu L."/>
            <person name="Ma J."/>
        </authorList>
    </citation>
    <scope>NUCLEOTIDE SEQUENCE [LARGE SCALE GENOMIC DNA]</scope>
    <source>
        <strain evidence="6">NBRC 111980</strain>
    </source>
</reference>
<evidence type="ECO:0000256" key="3">
    <source>
        <dbReference type="PROSITE-ProRule" id="PRU00209"/>
    </source>
</evidence>
<dbReference type="InterPro" id="IPR012340">
    <property type="entry name" value="NA-bd_OB-fold"/>
</dbReference>
<feature type="domain" description="TRNA-binding" evidence="4">
    <location>
        <begin position="14"/>
        <end position="116"/>
    </location>
</feature>